<feature type="transmembrane region" description="Helical" evidence="2">
    <location>
        <begin position="99"/>
        <end position="117"/>
    </location>
</feature>
<evidence type="ECO:0000256" key="2">
    <source>
        <dbReference type="SAM" id="Phobius"/>
    </source>
</evidence>
<keyword evidence="2" id="KW-0472">Membrane</keyword>
<accession>Q82P19</accession>
<dbReference type="HOGENOM" id="CLU_106317_0_0_11"/>
<keyword evidence="2" id="KW-0812">Transmembrane</keyword>
<sequence length="227" mass="23392">MVGEFTPLDQRSSRAQPRSPPGGEGGVWGRVAHHAHRCRSSPPVNHGAPPAGPAVAGRIPGMAPITPARALLLLVCGLVCLLTASGALIGALFGGAKAALVAAACAGVAGLLATLLVRRRALAHFAAAQREAGVRGYAEGIAHGVLLHVTAYEAAVFPHTGPTGVTPEERAARRTVAYRMAALEEVPRLVREAAADALAVLDEADRARAEEAVAQLASVVRRQYARP</sequence>
<reference evidence="3 4" key="3">
    <citation type="journal article" date="2014" name="J. Ind. Microbiol. Biotechnol.">
        <title>Genome mining of the Streptomyces avermitilis genome and development of genome-minimized hosts for heterologous expression of biosynthetic gene clusters.</title>
        <authorList>
            <person name="Ikeda H."/>
            <person name="Shin-ya K."/>
            <person name="Omura S."/>
        </authorList>
    </citation>
    <scope>NUCLEOTIDE SEQUENCE [LARGE SCALE GENOMIC DNA]</scope>
    <source>
        <strain evidence="4">ATCC 31267 / DSM 46492 / JCM 5070 / NBRC 14893 / NCIMB 12804 / NRRL 8165 / MA-4680</strain>
    </source>
</reference>
<organism evidence="3 4">
    <name type="scientific">Streptomyces avermitilis (strain ATCC 31267 / DSM 46492 / JCM 5070 / NBRC 14893 / NCIMB 12804 / NRRL 8165 / MA-4680)</name>
    <dbReference type="NCBI Taxonomy" id="227882"/>
    <lineage>
        <taxon>Bacteria</taxon>
        <taxon>Bacillati</taxon>
        <taxon>Actinomycetota</taxon>
        <taxon>Actinomycetes</taxon>
        <taxon>Kitasatosporales</taxon>
        <taxon>Streptomycetaceae</taxon>
        <taxon>Streptomyces</taxon>
    </lineage>
</organism>
<protein>
    <submittedName>
        <fullName evidence="3">Uncharacterized protein</fullName>
    </submittedName>
</protein>
<keyword evidence="4" id="KW-1185">Reference proteome</keyword>
<keyword evidence="2" id="KW-1133">Transmembrane helix</keyword>
<dbReference type="AlphaFoldDB" id="Q82P19"/>
<evidence type="ECO:0000313" key="3">
    <source>
        <dbReference type="EMBL" id="BAC68824.1"/>
    </source>
</evidence>
<dbReference type="Proteomes" id="UP000000428">
    <property type="component" value="Chromosome"/>
</dbReference>
<evidence type="ECO:0000313" key="4">
    <source>
        <dbReference type="Proteomes" id="UP000000428"/>
    </source>
</evidence>
<dbReference type="KEGG" id="sma:SAVERM_1114"/>
<reference evidence="3 4" key="2">
    <citation type="journal article" date="2003" name="Nat. Biotechnol.">
        <title>Complete genome sequence and comparative analysis of the industrial microorganism Streptomyces avermitilis.</title>
        <authorList>
            <person name="Ikeda H."/>
            <person name="Ishikawa J."/>
            <person name="Hanamoto A."/>
            <person name="Shinose M."/>
            <person name="Kikuchi H."/>
            <person name="Shiba T."/>
            <person name="Sakaki Y."/>
            <person name="Hattori M."/>
            <person name="Omura S."/>
        </authorList>
    </citation>
    <scope>NUCLEOTIDE SEQUENCE [LARGE SCALE GENOMIC DNA]</scope>
    <source>
        <strain evidence="4">ATCC 31267 / DSM 46492 / JCM 5070 / NBRC 14893 / NCIMB 12804 / NRRL 8165 / MA-4680</strain>
    </source>
</reference>
<gene>
    <name evidence="3" type="ORF">SAVERM_1114</name>
</gene>
<dbReference type="eggNOG" id="ENOG5031JPJ">
    <property type="taxonomic scope" value="Bacteria"/>
</dbReference>
<reference evidence="3 4" key="1">
    <citation type="journal article" date="2001" name="Proc. Natl. Acad. Sci. U.S.A.">
        <title>Genome sequence of an industrial microorganism Streptomyces avermitilis: deducing the ability of producing secondary metabolites.</title>
        <authorList>
            <person name="Omura S."/>
            <person name="Ikeda H."/>
            <person name="Ishikawa J."/>
            <person name="Hanamoto A."/>
            <person name="Takahashi C."/>
            <person name="Shinose M."/>
            <person name="Takahashi Y."/>
            <person name="Horikawa H."/>
            <person name="Nakazawa H."/>
            <person name="Osonoe T."/>
            <person name="Kikuchi H."/>
            <person name="Shiba T."/>
            <person name="Sakaki Y."/>
            <person name="Hattori M."/>
        </authorList>
    </citation>
    <scope>NUCLEOTIDE SEQUENCE [LARGE SCALE GENOMIC DNA]</scope>
    <source>
        <strain evidence="4">ATCC 31267 / DSM 46492 / JCM 5070 / NBRC 14893 / NCIMB 12804 / NRRL 8165 / MA-4680</strain>
    </source>
</reference>
<dbReference type="EMBL" id="BA000030">
    <property type="protein sequence ID" value="BAC68824.1"/>
    <property type="molecule type" value="Genomic_DNA"/>
</dbReference>
<proteinExistence type="predicted"/>
<feature type="transmembrane region" description="Helical" evidence="2">
    <location>
        <begin position="70"/>
        <end position="93"/>
    </location>
</feature>
<feature type="region of interest" description="Disordered" evidence="1">
    <location>
        <begin position="1"/>
        <end position="29"/>
    </location>
</feature>
<evidence type="ECO:0000256" key="1">
    <source>
        <dbReference type="SAM" id="MobiDB-lite"/>
    </source>
</evidence>
<name>Q82P19_STRAW</name>